<protein>
    <submittedName>
        <fullName evidence="2">ATP-binding protein</fullName>
    </submittedName>
</protein>
<gene>
    <name evidence="2" type="ORF">JCM10512_5126</name>
</gene>
<feature type="domain" description="ATPase AAA-type core" evidence="1">
    <location>
        <begin position="309"/>
        <end position="375"/>
    </location>
</feature>
<dbReference type="Pfam" id="PF13304">
    <property type="entry name" value="AAA_21"/>
    <property type="match status" value="2"/>
</dbReference>
<accession>W4UZB4</accession>
<proteinExistence type="predicted"/>
<reference evidence="2 3" key="1">
    <citation type="journal article" date="2014" name="Genome Announc.">
        <title>Draft Genome Sequence of Bacteroides reticulotermitis Strain JCM 10512T, Isolated from the Gut of a Termite.</title>
        <authorList>
            <person name="Yuki M."/>
            <person name="Oshima K."/>
            <person name="Suda W."/>
            <person name="Sakamoto M."/>
            <person name="Iida T."/>
            <person name="Hattori M."/>
            <person name="Ohkuma M."/>
        </authorList>
    </citation>
    <scope>NUCLEOTIDE SEQUENCE [LARGE SCALE GENOMIC DNA]</scope>
    <source>
        <strain evidence="2 3">JCM 10512</strain>
    </source>
</reference>
<dbReference type="AlphaFoldDB" id="W4UZB4"/>
<dbReference type="Proteomes" id="UP000019131">
    <property type="component" value="Unassembled WGS sequence"/>
</dbReference>
<keyword evidence="2" id="KW-0547">Nucleotide-binding</keyword>
<dbReference type="InterPro" id="IPR003959">
    <property type="entry name" value="ATPase_AAA_core"/>
</dbReference>
<dbReference type="Gene3D" id="3.40.50.300">
    <property type="entry name" value="P-loop containing nucleotide triphosphate hydrolases"/>
    <property type="match status" value="1"/>
</dbReference>
<dbReference type="SUPFAM" id="SSF52540">
    <property type="entry name" value="P-loop containing nucleoside triphosphate hydrolases"/>
    <property type="match status" value="1"/>
</dbReference>
<evidence type="ECO:0000259" key="1">
    <source>
        <dbReference type="Pfam" id="PF13304"/>
    </source>
</evidence>
<evidence type="ECO:0000313" key="3">
    <source>
        <dbReference type="Proteomes" id="UP000019131"/>
    </source>
</evidence>
<organism evidence="2 3">
    <name type="scientific">Bacteroides reticulotermitis JCM 10512</name>
    <dbReference type="NCBI Taxonomy" id="1445607"/>
    <lineage>
        <taxon>Bacteria</taxon>
        <taxon>Pseudomonadati</taxon>
        <taxon>Bacteroidota</taxon>
        <taxon>Bacteroidia</taxon>
        <taxon>Bacteroidales</taxon>
        <taxon>Bacteroidaceae</taxon>
        <taxon>Bacteroides</taxon>
    </lineage>
</organism>
<dbReference type="OrthoDB" id="9809324at2"/>
<feature type="domain" description="ATPase AAA-type core" evidence="1">
    <location>
        <begin position="46"/>
        <end position="149"/>
    </location>
</feature>
<evidence type="ECO:0000313" key="2">
    <source>
        <dbReference type="EMBL" id="GAE86600.1"/>
    </source>
</evidence>
<comment type="caution">
    <text evidence="2">The sequence shown here is derived from an EMBL/GenBank/DDBJ whole genome shotgun (WGS) entry which is preliminary data.</text>
</comment>
<sequence length="429" mass="49003">MILELKIKNFLSFKEEVTFSFEATKDKSFEDYQVVEVAPNTRILRLAIVYGANASGKSNLLNVFDFLRNFWFEIPEDKDESTGVIPFLLDEETPQEPSEFSLTFYTEGIKHLYSLILDKKKVISEKLFVYPGTQPALIFERKLNGNISEITFNPKKVKISQPAKDEITVKCLLNMSVLAAYNRVNVAVPEIDNVTQWMKTQYSLPSIEPHTRLVDFAEEMIAKNASIKKHILNFLCRADYNITNINTEEIEENVPDDMLSLLLSKVGNLPDDEKERLKKEKTIKLTKTEFEHKVINKDGVSKFYKMSKGLQSAGTIRTLGLASAISQLVDNNAFLAIDEIESSLHPRLVEFIIEDFFKRKGQSQLLLTTHYDGLLEEDDLLRKDSIWFTNKKESGSTELYSLADFKGVNRISSLQKAYKYGKFGATPNI</sequence>
<dbReference type="RefSeq" id="WP_044165773.1">
    <property type="nucleotide sequence ID" value="NZ_BAIV01000058.1"/>
</dbReference>
<name>W4UZB4_9BACE</name>
<keyword evidence="2" id="KW-0067">ATP-binding</keyword>
<keyword evidence="3" id="KW-1185">Reference proteome</keyword>
<dbReference type="STRING" id="1445607.JCM10512_5126"/>
<dbReference type="GO" id="GO:0016887">
    <property type="term" value="F:ATP hydrolysis activity"/>
    <property type="evidence" value="ECO:0007669"/>
    <property type="project" value="InterPro"/>
</dbReference>
<dbReference type="PANTHER" id="PTHR40396:SF1">
    <property type="entry name" value="ATPASE AAA-TYPE CORE DOMAIN-CONTAINING PROTEIN"/>
    <property type="match status" value="1"/>
</dbReference>
<dbReference type="InterPro" id="IPR027417">
    <property type="entry name" value="P-loop_NTPase"/>
</dbReference>
<dbReference type="GO" id="GO:0005524">
    <property type="term" value="F:ATP binding"/>
    <property type="evidence" value="ECO:0007669"/>
    <property type="project" value="UniProtKB-KW"/>
</dbReference>
<dbReference type="EMBL" id="BAIV01000058">
    <property type="protein sequence ID" value="GAE86600.1"/>
    <property type="molecule type" value="Genomic_DNA"/>
</dbReference>
<dbReference type="PANTHER" id="PTHR40396">
    <property type="entry name" value="ATPASE-LIKE PROTEIN"/>
    <property type="match status" value="1"/>
</dbReference>